<keyword evidence="3" id="KW-1003">Cell membrane</keyword>
<keyword evidence="10" id="KW-1185">Reference proteome</keyword>
<feature type="transmembrane region" description="Helical" evidence="7">
    <location>
        <begin position="103"/>
        <end position="121"/>
    </location>
</feature>
<dbReference type="RefSeq" id="WP_344284336.1">
    <property type="nucleotide sequence ID" value="NZ_BAAAHV010000022.1"/>
</dbReference>
<feature type="domain" description="Major facilitator superfamily (MFS) profile" evidence="8">
    <location>
        <begin position="3"/>
        <end position="388"/>
    </location>
</feature>
<keyword evidence="4 7" id="KW-0812">Transmembrane</keyword>
<accession>A0ABW5I341</accession>
<organism evidence="9 10">
    <name type="scientific">Amycolatopsis albidoflavus</name>
    <dbReference type="NCBI Taxonomy" id="102226"/>
    <lineage>
        <taxon>Bacteria</taxon>
        <taxon>Bacillati</taxon>
        <taxon>Actinomycetota</taxon>
        <taxon>Actinomycetes</taxon>
        <taxon>Pseudonocardiales</taxon>
        <taxon>Pseudonocardiaceae</taxon>
        <taxon>Amycolatopsis</taxon>
    </lineage>
</organism>
<feature type="transmembrane region" description="Helical" evidence="7">
    <location>
        <begin position="298"/>
        <end position="323"/>
    </location>
</feature>
<evidence type="ECO:0000313" key="9">
    <source>
        <dbReference type="EMBL" id="MFD2483736.1"/>
    </source>
</evidence>
<dbReference type="SUPFAM" id="SSF103473">
    <property type="entry name" value="MFS general substrate transporter"/>
    <property type="match status" value="1"/>
</dbReference>
<evidence type="ECO:0000256" key="3">
    <source>
        <dbReference type="ARBA" id="ARBA00022475"/>
    </source>
</evidence>
<feature type="transmembrane region" description="Helical" evidence="7">
    <location>
        <begin position="273"/>
        <end position="292"/>
    </location>
</feature>
<dbReference type="InterPro" id="IPR011701">
    <property type="entry name" value="MFS"/>
</dbReference>
<feature type="transmembrane region" description="Helical" evidence="7">
    <location>
        <begin position="209"/>
        <end position="229"/>
    </location>
</feature>
<dbReference type="Pfam" id="PF07690">
    <property type="entry name" value="MFS_1"/>
    <property type="match status" value="1"/>
</dbReference>
<feature type="transmembrane region" description="Helical" evidence="7">
    <location>
        <begin position="335"/>
        <end position="358"/>
    </location>
</feature>
<evidence type="ECO:0000256" key="7">
    <source>
        <dbReference type="SAM" id="Phobius"/>
    </source>
</evidence>
<evidence type="ECO:0000256" key="5">
    <source>
        <dbReference type="ARBA" id="ARBA00022989"/>
    </source>
</evidence>
<reference evidence="10" key="1">
    <citation type="journal article" date="2019" name="Int. J. Syst. Evol. Microbiol.">
        <title>The Global Catalogue of Microorganisms (GCM) 10K type strain sequencing project: providing services to taxonomists for standard genome sequencing and annotation.</title>
        <authorList>
            <consortium name="The Broad Institute Genomics Platform"/>
            <consortium name="The Broad Institute Genome Sequencing Center for Infectious Disease"/>
            <person name="Wu L."/>
            <person name="Ma J."/>
        </authorList>
    </citation>
    <scope>NUCLEOTIDE SEQUENCE [LARGE SCALE GENOMIC DNA]</scope>
    <source>
        <strain evidence="10">CGMCC 4.7638</strain>
    </source>
</reference>
<dbReference type="PROSITE" id="PS50850">
    <property type="entry name" value="MFS"/>
    <property type="match status" value="1"/>
</dbReference>
<proteinExistence type="predicted"/>
<evidence type="ECO:0000256" key="6">
    <source>
        <dbReference type="ARBA" id="ARBA00023136"/>
    </source>
</evidence>
<gene>
    <name evidence="9" type="ORF">ACFSUT_25890</name>
</gene>
<keyword evidence="6 7" id="KW-0472">Membrane</keyword>
<feature type="transmembrane region" description="Helical" evidence="7">
    <location>
        <begin position="45"/>
        <end position="62"/>
    </location>
</feature>
<feature type="transmembrane region" description="Helical" evidence="7">
    <location>
        <begin position="74"/>
        <end position="97"/>
    </location>
</feature>
<dbReference type="InterPro" id="IPR050171">
    <property type="entry name" value="MFS_Transporters"/>
</dbReference>
<dbReference type="PANTHER" id="PTHR23517:SF13">
    <property type="entry name" value="MAJOR FACILITATOR SUPERFAMILY MFS_1"/>
    <property type="match status" value="1"/>
</dbReference>
<dbReference type="InterPro" id="IPR036259">
    <property type="entry name" value="MFS_trans_sf"/>
</dbReference>
<comment type="subcellular location">
    <subcellularLocation>
        <location evidence="1">Cell membrane</location>
        <topology evidence="1">Multi-pass membrane protein</topology>
    </subcellularLocation>
</comment>
<feature type="transmembrane region" description="Helical" evidence="7">
    <location>
        <begin position="364"/>
        <end position="383"/>
    </location>
</feature>
<dbReference type="EMBL" id="JBHUKQ010000014">
    <property type="protein sequence ID" value="MFD2483736.1"/>
    <property type="molecule type" value="Genomic_DNA"/>
</dbReference>
<name>A0ABW5I341_9PSEU</name>
<keyword evidence="2" id="KW-0813">Transport</keyword>
<dbReference type="Proteomes" id="UP001597542">
    <property type="component" value="Unassembled WGS sequence"/>
</dbReference>
<comment type="caution">
    <text evidence="9">The sequence shown here is derived from an EMBL/GenBank/DDBJ whole genome shotgun (WGS) entry which is preliminary data.</text>
</comment>
<dbReference type="PANTHER" id="PTHR23517">
    <property type="entry name" value="RESISTANCE PROTEIN MDTM, PUTATIVE-RELATED-RELATED"/>
    <property type="match status" value="1"/>
</dbReference>
<feature type="transmembrane region" description="Helical" evidence="7">
    <location>
        <begin position="241"/>
        <end position="261"/>
    </location>
</feature>
<evidence type="ECO:0000256" key="2">
    <source>
        <dbReference type="ARBA" id="ARBA00022448"/>
    </source>
</evidence>
<evidence type="ECO:0000259" key="8">
    <source>
        <dbReference type="PROSITE" id="PS50850"/>
    </source>
</evidence>
<protein>
    <submittedName>
        <fullName evidence="9">MFS transporter</fullName>
    </submittedName>
</protein>
<evidence type="ECO:0000256" key="4">
    <source>
        <dbReference type="ARBA" id="ARBA00022692"/>
    </source>
</evidence>
<keyword evidence="5 7" id="KW-1133">Transmembrane helix</keyword>
<evidence type="ECO:0000313" key="10">
    <source>
        <dbReference type="Proteomes" id="UP001597542"/>
    </source>
</evidence>
<sequence>MKVQQAVGFWGVAFAFGVTMAGTTLPTPLYPLLQREFGFGELASTLLYAVYAGGVIAALVLFGRASDVLGRRRVLLAGTACAALSAAAFLSGAGIAALLAGRVLSGFSAGLVTGTATAALGELHPRGNQAHAGLVATVANMLGLGCGPLLSGVLAAVAPAPLQLSFLVHLALLAPAAGIVWRTRESRPAEAGARFRIVRPVLPAEVRPVFLPAATAMFAAFAVFGLVAAVEPSMLVRLLDVHSPVAPGLVVFAMFAASAGGQIVSRRVPAARALPIGCAVVLAGVAGLAAAIGMESAAVLAAATIVIGAGQGVAFRGAVAAVGSRTPDDQRAGTMSSFFLVVYLGISVPVVLAGAASARWGLRASALAFAGVVAVLLVAALLATGSRARSAA</sequence>
<feature type="transmembrane region" description="Helical" evidence="7">
    <location>
        <begin position="164"/>
        <end position="181"/>
    </location>
</feature>
<dbReference type="InterPro" id="IPR020846">
    <property type="entry name" value="MFS_dom"/>
</dbReference>
<dbReference type="Gene3D" id="1.20.1250.20">
    <property type="entry name" value="MFS general substrate transporter like domains"/>
    <property type="match status" value="1"/>
</dbReference>
<evidence type="ECO:0000256" key="1">
    <source>
        <dbReference type="ARBA" id="ARBA00004651"/>
    </source>
</evidence>
<feature type="transmembrane region" description="Helical" evidence="7">
    <location>
        <begin position="133"/>
        <end position="158"/>
    </location>
</feature>